<proteinExistence type="predicted"/>
<accession>A0A2S6HHU3</accession>
<dbReference type="EMBL" id="PTIZ01000002">
    <property type="protein sequence ID" value="PPK77054.1"/>
    <property type="molecule type" value="Genomic_DNA"/>
</dbReference>
<protein>
    <submittedName>
        <fullName evidence="1">Uncharacterized protein</fullName>
    </submittedName>
</protein>
<comment type="caution">
    <text evidence="1">The sequence shown here is derived from an EMBL/GenBank/DDBJ whole genome shotgun (WGS) entry which is preliminary data.</text>
</comment>
<sequence length="409" mass="47803">MSQSQQGLERLLRTLAGHSELIAEAYFTGVVYKDNQNQRALNQLKQLKVLVNHDAEGYRIAGRLTQFLDSALSSDRVRRLDTDLADWIDTLKLQISLYQDAEVENRLGDCDNYFAEIERLVFDLSDTLEENTRYLSMLVNSRFANVRTLAEKQKQNTFYISRLEKLVNAITALQPESLLEMVEDQPLIYDLLDHQLIRKLPIYQQRLQDILDKLKVFLFELRQIEARAQLVQGFAFFLQQNQNYQPQDWSERDSIPEHWNQIKPLALFAYADPLDHALEEDLIEIAQKIRIDTEVMLAKQKQRSLSAVSLSPQNKTTLDLPLYRKQLRVYFDRVLKNEGQSISAVAFQQAFVDDIEPSIWLSCVLNEWLRRQQRNKRLQMELIQADVGRHFSGNKKVRDIVLQFRSADN</sequence>
<gene>
    <name evidence="1" type="ORF">B0F87_102160</name>
</gene>
<name>A0A2S6HHU3_9GAMM</name>
<organism evidence="1 2">
    <name type="scientific">Methylobacter tundripaludum</name>
    <dbReference type="NCBI Taxonomy" id="173365"/>
    <lineage>
        <taxon>Bacteria</taxon>
        <taxon>Pseudomonadati</taxon>
        <taxon>Pseudomonadota</taxon>
        <taxon>Gammaproteobacteria</taxon>
        <taxon>Methylococcales</taxon>
        <taxon>Methylococcaceae</taxon>
        <taxon>Methylobacter</taxon>
    </lineage>
</organism>
<dbReference type="Proteomes" id="UP000240010">
    <property type="component" value="Unassembled WGS sequence"/>
</dbReference>
<dbReference type="OMA" id="ESWLYQV"/>
<dbReference type="RefSeq" id="WP_006890347.1">
    <property type="nucleotide sequence ID" value="NZ_PTIZ01000002.1"/>
</dbReference>
<evidence type="ECO:0000313" key="2">
    <source>
        <dbReference type="Proteomes" id="UP000240010"/>
    </source>
</evidence>
<reference evidence="1 2" key="1">
    <citation type="submission" date="2018-02" db="EMBL/GenBank/DDBJ databases">
        <title>Subsurface microbial communities from deep shales in Ohio and West Virginia, USA.</title>
        <authorList>
            <person name="Wrighton K."/>
        </authorList>
    </citation>
    <scope>NUCLEOTIDE SEQUENCE [LARGE SCALE GENOMIC DNA]</scope>
    <source>
        <strain evidence="1 2">OWC-DMM</strain>
    </source>
</reference>
<dbReference type="AlphaFoldDB" id="A0A2S6HHU3"/>
<evidence type="ECO:0000313" key="1">
    <source>
        <dbReference type="EMBL" id="PPK77054.1"/>
    </source>
</evidence>